<dbReference type="GO" id="GO:0001682">
    <property type="term" value="P:tRNA 5'-leader removal"/>
    <property type="evidence" value="ECO:0007669"/>
    <property type="project" value="InterPro"/>
</dbReference>
<evidence type="ECO:0000313" key="1">
    <source>
        <dbReference type="EnsemblMetazoa" id="XP_038070339.1"/>
    </source>
</evidence>
<dbReference type="PANTHER" id="PTHR15396:SF1">
    <property type="entry name" value="RIBONUCLEASE P PROTEIN SUBUNIT P40"/>
    <property type="match status" value="1"/>
</dbReference>
<dbReference type="GO" id="GO:0000447">
    <property type="term" value="P:endonucleolytic cleavage in ITS1 to separate SSU-rRNA from 5.8S rRNA and LSU-rRNA from tricistronic rRNA transcript (SSU-rRNA, 5.8S rRNA, LSU-rRNA)"/>
    <property type="evidence" value="ECO:0007669"/>
    <property type="project" value="TreeGrafter"/>
</dbReference>
<dbReference type="GO" id="GO:0030681">
    <property type="term" value="C:multimeric ribonuclease P complex"/>
    <property type="evidence" value="ECO:0007669"/>
    <property type="project" value="TreeGrafter"/>
</dbReference>
<keyword evidence="2" id="KW-1185">Reference proteome</keyword>
<dbReference type="GeneID" id="119739451"/>
<dbReference type="Proteomes" id="UP000887568">
    <property type="component" value="Unplaced"/>
</dbReference>
<dbReference type="GO" id="GO:0004526">
    <property type="term" value="F:ribonuclease P activity"/>
    <property type="evidence" value="ECO:0007669"/>
    <property type="project" value="TreeGrafter"/>
</dbReference>
<organism evidence="1 2">
    <name type="scientific">Patiria miniata</name>
    <name type="common">Bat star</name>
    <name type="synonym">Asterina miniata</name>
    <dbReference type="NCBI Taxonomy" id="46514"/>
    <lineage>
        <taxon>Eukaryota</taxon>
        <taxon>Metazoa</taxon>
        <taxon>Echinodermata</taxon>
        <taxon>Eleutherozoa</taxon>
        <taxon>Asterozoa</taxon>
        <taxon>Asteroidea</taxon>
        <taxon>Valvatacea</taxon>
        <taxon>Valvatida</taxon>
        <taxon>Asterinidae</taxon>
        <taxon>Patiria</taxon>
    </lineage>
</organism>
<dbReference type="RefSeq" id="XP_038070339.1">
    <property type="nucleotide sequence ID" value="XM_038214411.1"/>
</dbReference>
<dbReference type="GO" id="GO:0000171">
    <property type="term" value="F:ribonuclease MRP activity"/>
    <property type="evidence" value="ECO:0007669"/>
    <property type="project" value="TreeGrafter"/>
</dbReference>
<dbReference type="Pfam" id="PF08584">
    <property type="entry name" value="Ribonuc_P_40"/>
    <property type="match status" value="1"/>
</dbReference>
<accession>A0A914B3G0</accession>
<dbReference type="OrthoDB" id="63112at2759"/>
<dbReference type="GO" id="GO:0000172">
    <property type="term" value="C:ribonuclease MRP complex"/>
    <property type="evidence" value="ECO:0007669"/>
    <property type="project" value="TreeGrafter"/>
</dbReference>
<proteinExistence type="predicted"/>
<dbReference type="AlphaFoldDB" id="A0A914B3G0"/>
<sequence>MVEFLSPKSKTIFESSAFIHKNSRHTSCVSDHYFNHAVEVFLPCCDSLPDAVQVSSPQRQEYYAVKRLPLAELTNAEFVSRFVKAGRLYVLSIGQHIDTHNVAAILPTGRLILSVNKDTYQELGLEGKPSQFEKPRKVTKYSVEVNLVAESFCKGKKNYERVQWCFKDRLDLTFDFLLAWQPNDPSQSLDDLGSFWSSKYECLRVEQRQHSFQMRNQSIPVIDSSLLLHRQHKSNQDASRMNGSSQGCEETQVRSCDAAEVYEWLGAVACQCDCSGASDSFVNTYRCPEPSQQVSSSVCHRWTGLITSERILHMLDALRSKVECSRMPWAALTVHGFTDSPVSWGSREHGFSKYGNNLYTFVIFPKEQRYWLIMGIGDHDVCP</sequence>
<reference evidence="1" key="1">
    <citation type="submission" date="2022-11" db="UniProtKB">
        <authorList>
            <consortium name="EnsemblMetazoa"/>
        </authorList>
    </citation>
    <scope>IDENTIFICATION</scope>
</reference>
<name>A0A914B3G0_PATMI</name>
<dbReference type="EnsemblMetazoa" id="XM_038214411.1">
    <property type="protein sequence ID" value="XP_038070339.1"/>
    <property type="gene ID" value="LOC119739451"/>
</dbReference>
<dbReference type="InterPro" id="IPR013893">
    <property type="entry name" value="RNase_P_Rpp40"/>
</dbReference>
<dbReference type="OMA" id="HAYNCRV"/>
<protein>
    <submittedName>
        <fullName evidence="1">Uncharacterized protein</fullName>
    </submittedName>
</protein>
<dbReference type="PANTHER" id="PTHR15396">
    <property type="entry name" value="RIBONUCLEASE P PROTEIN SUBUNIT P40"/>
    <property type="match status" value="1"/>
</dbReference>
<evidence type="ECO:0000313" key="2">
    <source>
        <dbReference type="Proteomes" id="UP000887568"/>
    </source>
</evidence>